<dbReference type="RefSeq" id="WP_345069676.1">
    <property type="nucleotide sequence ID" value="NZ_BAABCN010000017.1"/>
</dbReference>
<reference evidence="2" key="1">
    <citation type="journal article" date="2019" name="Int. J. Syst. Evol. Microbiol.">
        <title>The Global Catalogue of Microorganisms (GCM) 10K type strain sequencing project: providing services to taxonomists for standard genome sequencing and annotation.</title>
        <authorList>
            <consortium name="The Broad Institute Genomics Platform"/>
            <consortium name="The Broad Institute Genome Sequencing Center for Infectious Disease"/>
            <person name="Wu L."/>
            <person name="Ma J."/>
        </authorList>
    </citation>
    <scope>NUCLEOTIDE SEQUENCE [LARGE SCALE GENOMIC DNA]</scope>
    <source>
        <strain evidence="2">JCM 17021</strain>
    </source>
</reference>
<evidence type="ECO:0000313" key="1">
    <source>
        <dbReference type="EMBL" id="GAA3894703.1"/>
    </source>
</evidence>
<dbReference type="Proteomes" id="UP001501803">
    <property type="component" value="Unassembled WGS sequence"/>
</dbReference>
<keyword evidence="2" id="KW-1185">Reference proteome</keyword>
<organism evidence="1 2">
    <name type="scientific">Leifsonia kafniensis</name>
    <dbReference type="NCBI Taxonomy" id="475957"/>
    <lineage>
        <taxon>Bacteria</taxon>
        <taxon>Bacillati</taxon>
        <taxon>Actinomycetota</taxon>
        <taxon>Actinomycetes</taxon>
        <taxon>Micrococcales</taxon>
        <taxon>Microbacteriaceae</taxon>
        <taxon>Leifsonia</taxon>
    </lineage>
</organism>
<name>A0ABP7L7R5_9MICO</name>
<gene>
    <name evidence="1" type="ORF">GCM10022381_40390</name>
</gene>
<dbReference type="EMBL" id="BAABCN010000017">
    <property type="protein sequence ID" value="GAA3894703.1"/>
    <property type="molecule type" value="Genomic_DNA"/>
</dbReference>
<protein>
    <recommendedName>
        <fullName evidence="3">Pilus assembly protein CpaE</fullName>
    </recommendedName>
</protein>
<evidence type="ECO:0000313" key="2">
    <source>
        <dbReference type="Proteomes" id="UP001501803"/>
    </source>
</evidence>
<accession>A0ABP7L7R5</accession>
<evidence type="ECO:0008006" key="3">
    <source>
        <dbReference type="Google" id="ProtNLM"/>
    </source>
</evidence>
<comment type="caution">
    <text evidence="1">The sequence shown here is derived from an EMBL/GenBank/DDBJ whole genome shotgun (WGS) entry which is preliminary data.</text>
</comment>
<proteinExistence type="predicted"/>
<sequence>MISSDLARSLRHAGLAWQPASGDFFRIERPEFETDVFTVSDMAIESHEFDTGTILGFNGTTEWALDSLALEDALWLPREDQLREFLGPRFHSLERLADDQYRVEIDIGGVQVDCIRSDPADAYSLAILAVLAGLPSEDERAANGD</sequence>